<evidence type="ECO:0000313" key="2">
    <source>
        <dbReference type="EMBL" id="KAG8471200.1"/>
    </source>
</evidence>
<comment type="caution">
    <text evidence="2">The sequence shown here is derived from an EMBL/GenBank/DDBJ whole genome shotgun (WGS) entry which is preliminary data.</text>
</comment>
<evidence type="ECO:0000313" key="3">
    <source>
        <dbReference type="Proteomes" id="UP000751190"/>
    </source>
</evidence>
<accession>A0A8J6CIB7</accession>
<evidence type="ECO:0000256" key="1">
    <source>
        <dbReference type="SAM" id="MobiDB-lite"/>
    </source>
</evidence>
<feature type="region of interest" description="Disordered" evidence="1">
    <location>
        <begin position="191"/>
        <end position="262"/>
    </location>
</feature>
<gene>
    <name evidence="2" type="ORF">KFE25_009621</name>
</gene>
<organism evidence="2 3">
    <name type="scientific">Diacronema lutheri</name>
    <name type="common">Unicellular marine alga</name>
    <name type="synonym">Monochrysis lutheri</name>
    <dbReference type="NCBI Taxonomy" id="2081491"/>
    <lineage>
        <taxon>Eukaryota</taxon>
        <taxon>Haptista</taxon>
        <taxon>Haptophyta</taxon>
        <taxon>Pavlovophyceae</taxon>
        <taxon>Pavlovales</taxon>
        <taxon>Pavlovaceae</taxon>
        <taxon>Diacronema</taxon>
    </lineage>
</organism>
<dbReference type="EMBL" id="JAGTXO010000001">
    <property type="protein sequence ID" value="KAG8471200.1"/>
    <property type="molecule type" value="Genomic_DNA"/>
</dbReference>
<feature type="compositionally biased region" description="Pro residues" evidence="1">
    <location>
        <begin position="240"/>
        <end position="256"/>
    </location>
</feature>
<reference evidence="2" key="1">
    <citation type="submission" date="2021-05" db="EMBL/GenBank/DDBJ databases">
        <title>The genome of the haptophyte Pavlova lutheri (Diacronema luteri, Pavlovales) - a model for lipid biosynthesis in eukaryotic algae.</title>
        <authorList>
            <person name="Hulatt C.J."/>
            <person name="Posewitz M.C."/>
        </authorList>
    </citation>
    <scope>NUCLEOTIDE SEQUENCE</scope>
    <source>
        <strain evidence="2">NIVA-4/92</strain>
    </source>
</reference>
<feature type="region of interest" description="Disordered" evidence="1">
    <location>
        <begin position="38"/>
        <end position="65"/>
    </location>
</feature>
<feature type="compositionally biased region" description="Pro residues" evidence="1">
    <location>
        <begin position="197"/>
        <end position="219"/>
    </location>
</feature>
<feature type="region of interest" description="Disordered" evidence="1">
    <location>
        <begin position="106"/>
        <end position="126"/>
    </location>
</feature>
<dbReference type="Proteomes" id="UP000751190">
    <property type="component" value="Unassembled WGS sequence"/>
</dbReference>
<feature type="compositionally biased region" description="Low complexity" evidence="1">
    <location>
        <begin position="38"/>
        <end position="60"/>
    </location>
</feature>
<name>A0A8J6CIB7_DIALT</name>
<proteinExistence type="predicted"/>
<sequence length="566" mass="58684">MLQEMRADALLHAFSAMCSRAEALARHDFVNLAGTPPVDSPVSSSSSSATPVATSPSEASVAATGPTRSCELPYAHGASARSSAELRLSACGSRLSPKPAHFFGVQDAGASSAPRPDALAPCAPPRTPTEAFIGGADTALLLARIDQLLSQRLADESSKWERMQEKLLAVAMQAVVDSTNAAALPRAMARVPSPTRTLPPLPPPLPPPPPPPPPPPRAPPAACARALTPPWPRVANAPSHGPPPSAPPPPPKPAAPSAPRRGNVTAADAIKVALRRKANERLVSRRPDVLALLARAADERLGSAKDAEAYARELEELADSLGLSLSGEPWSVRLRISKKGGGADAFHFAPDELERADVAQRRLGLASTAAGWSEQLRAQARAAAAAAGSSGLDSGSGAVGPQTRLDTIARCSDVVAGGVRVWRAVIEDGFFGAATREMAQLGVPHALDELGAQLLSALRSFERLACSLALDELDGMRSEQAALARRLRTPKSEALVRATLQLLQDLDKVPRPLARAAAPTGSPSSSDTLAHSINQVEAALSEICALRPSADAFTGNGGADDMSDAV</sequence>
<dbReference type="AlphaFoldDB" id="A0A8J6CIB7"/>
<protein>
    <submittedName>
        <fullName evidence="2">Uncharacterized protein</fullName>
    </submittedName>
</protein>
<keyword evidence="3" id="KW-1185">Reference proteome</keyword>
<dbReference type="OrthoDB" id="10618424at2759"/>